<comment type="caution">
    <text evidence="2">The sequence shown here is derived from an EMBL/GenBank/DDBJ whole genome shotgun (WGS) entry which is preliminary data.</text>
</comment>
<organism evidence="2 3">
    <name type="scientific">Brevibacillus borstelensis AK1</name>
    <dbReference type="NCBI Taxonomy" id="1300222"/>
    <lineage>
        <taxon>Bacteria</taxon>
        <taxon>Bacillati</taxon>
        <taxon>Bacillota</taxon>
        <taxon>Bacilli</taxon>
        <taxon>Bacillales</taxon>
        <taxon>Paenibacillaceae</taxon>
        <taxon>Brevibacillus</taxon>
    </lineage>
</organism>
<reference evidence="2 3" key="1">
    <citation type="submission" date="2013-03" db="EMBL/GenBank/DDBJ databases">
        <title>Assembly of a new bacterial strain Brevibacillus borstelensis AK1.</title>
        <authorList>
            <person name="Rajan I."/>
            <person name="PoliReddy D."/>
            <person name="Sugumar T."/>
            <person name="Rathinam K."/>
            <person name="Alqarawi S."/>
            <person name="Khalil A.B."/>
            <person name="Sivakumar N."/>
        </authorList>
    </citation>
    <scope>NUCLEOTIDE SEQUENCE [LARGE SCALE GENOMIC DNA]</scope>
    <source>
        <strain evidence="2 3">AK1</strain>
    </source>
</reference>
<protein>
    <recommendedName>
        <fullName evidence="1">SLH domain-containing protein</fullName>
    </recommendedName>
</protein>
<feature type="domain" description="SLH" evidence="1">
    <location>
        <begin position="173"/>
        <end position="237"/>
    </location>
</feature>
<dbReference type="EMBL" id="APBN01000001">
    <property type="protein sequence ID" value="EMT54508.1"/>
    <property type="molecule type" value="Genomic_DNA"/>
</dbReference>
<proteinExistence type="predicted"/>
<dbReference type="AlphaFoldDB" id="M8DLK3"/>
<keyword evidence="3" id="KW-1185">Reference proteome</keyword>
<dbReference type="InterPro" id="IPR001119">
    <property type="entry name" value="SLH_dom"/>
</dbReference>
<dbReference type="PANTHER" id="PTHR43308">
    <property type="entry name" value="OUTER MEMBRANE PROTEIN ALPHA-RELATED"/>
    <property type="match status" value="1"/>
</dbReference>
<sequence length="355" mass="40322">MVKLFMRGKKMTTGRWVLTVALSVTWLLSGLGAGGQTAEARISDLAASSGTFVDTERHWAKKEIAEAVSARWVQGFPDGTFRPETPVSQEQFMALVERMLPPFNGHEADDFAQDLYLKPVKGRWSEKTYKHLLPAGILPSGKPEEPLTRVEAARLTLAALGKQSEGEKYRGTTSRFFSDVSVDNEHQVVMVYPIYKLGVMAGYPDGTFRPNDKVSRAQAVVLLNRIREAQEELYPGKVTEAERQAMTKAVDSFVTTVMDKEKIRRYDDLVSYVQKNKLPVSEKFLQEHFSFMKYDVYDFIRFPRFDELIYYAKISEGKYRMTVQYYSGELGGSVDRTFYLASADGKDFRLIGKDE</sequence>
<feature type="domain" description="SLH" evidence="1">
    <location>
        <begin position="47"/>
        <end position="110"/>
    </location>
</feature>
<dbReference type="STRING" id="1300222.I532_02850"/>
<name>M8DLK3_9BACL</name>
<evidence type="ECO:0000313" key="2">
    <source>
        <dbReference type="EMBL" id="EMT54508.1"/>
    </source>
</evidence>
<evidence type="ECO:0000259" key="1">
    <source>
        <dbReference type="PROSITE" id="PS51272"/>
    </source>
</evidence>
<dbReference type="Pfam" id="PF00395">
    <property type="entry name" value="SLH"/>
    <property type="match status" value="2"/>
</dbReference>
<dbReference type="PANTHER" id="PTHR43308:SF5">
    <property type="entry name" value="S-LAYER PROTEIN _ PEPTIDOGLYCAN ENDO-BETA-N-ACETYLGLUCOSAMINIDASE"/>
    <property type="match status" value="1"/>
</dbReference>
<dbReference type="InterPro" id="IPR051465">
    <property type="entry name" value="Cell_Envelope_Struct_Comp"/>
</dbReference>
<dbReference type="PROSITE" id="PS51272">
    <property type="entry name" value="SLH"/>
    <property type="match status" value="2"/>
</dbReference>
<gene>
    <name evidence="2" type="ORF">I532_02850</name>
</gene>
<dbReference type="PATRIC" id="fig|1300222.3.peg.606"/>
<accession>M8DLK3</accession>
<evidence type="ECO:0000313" key="3">
    <source>
        <dbReference type="Proteomes" id="UP000012081"/>
    </source>
</evidence>
<dbReference type="Proteomes" id="UP000012081">
    <property type="component" value="Unassembled WGS sequence"/>
</dbReference>